<name>A0A087UIC5_STEMI</name>
<evidence type="ECO:0000256" key="1">
    <source>
        <dbReference type="SAM" id="MobiDB-lite"/>
    </source>
</evidence>
<dbReference type="EMBL" id="KK119940">
    <property type="protein sequence ID" value="KFM77114.1"/>
    <property type="molecule type" value="Genomic_DNA"/>
</dbReference>
<dbReference type="OrthoDB" id="70142at2759"/>
<gene>
    <name evidence="2" type="ORF">X975_21456</name>
</gene>
<feature type="non-terminal residue" evidence="2">
    <location>
        <position position="320"/>
    </location>
</feature>
<feature type="region of interest" description="Disordered" evidence="1">
    <location>
        <begin position="61"/>
        <end position="92"/>
    </location>
</feature>
<reference evidence="2 3" key="1">
    <citation type="submission" date="2013-11" db="EMBL/GenBank/DDBJ databases">
        <title>Genome sequencing of Stegodyphus mimosarum.</title>
        <authorList>
            <person name="Bechsgaard J."/>
        </authorList>
    </citation>
    <scope>NUCLEOTIDE SEQUENCE [LARGE SCALE GENOMIC DNA]</scope>
</reference>
<proteinExistence type="predicted"/>
<keyword evidence="3" id="KW-1185">Reference proteome</keyword>
<feature type="compositionally biased region" description="Pro residues" evidence="1">
    <location>
        <begin position="69"/>
        <end position="80"/>
    </location>
</feature>
<evidence type="ECO:0000313" key="2">
    <source>
        <dbReference type="EMBL" id="KFM77114.1"/>
    </source>
</evidence>
<dbReference type="AlphaFoldDB" id="A0A087UIC5"/>
<organism evidence="2 3">
    <name type="scientific">Stegodyphus mimosarum</name>
    <name type="common">African social velvet spider</name>
    <dbReference type="NCBI Taxonomy" id="407821"/>
    <lineage>
        <taxon>Eukaryota</taxon>
        <taxon>Metazoa</taxon>
        <taxon>Ecdysozoa</taxon>
        <taxon>Arthropoda</taxon>
        <taxon>Chelicerata</taxon>
        <taxon>Arachnida</taxon>
        <taxon>Araneae</taxon>
        <taxon>Araneomorphae</taxon>
        <taxon>Entelegynae</taxon>
        <taxon>Eresoidea</taxon>
        <taxon>Eresidae</taxon>
        <taxon>Stegodyphus</taxon>
    </lineage>
</organism>
<protein>
    <submittedName>
        <fullName evidence="2">Uncharacterized protein</fullName>
    </submittedName>
</protein>
<evidence type="ECO:0000313" key="3">
    <source>
        <dbReference type="Proteomes" id="UP000054359"/>
    </source>
</evidence>
<sequence length="320" mass="36498">MGLLKPWFMRSKSKSDIEKVFLEEPSYLYLLDIRSALSFILKKANFSEIPSMNRNIKYDKQEPVKSPSPVQPPPPPPVVPVPARASTPPPKPVPSLPKFIPWVPYNKEKIKDTALVKSKVDMPFDLYIDSVRFVPDYATGVKVTGKVLNIYLGQKNKSIKFQGIPEMGSYWHHPNFKLKQTVNRESIPMNPDVVVMIRVYTLEQHSKQNYVLGSCLFGPFSNKHGKQATLRVGGHQVRVRHGIPDPDFTVEHMLASHMDDNPIIPGVTVLLRVLPHGKVNFSYYMYACILSSFEVLMLYVQKLVTKDSHIYVTFVYMRAL</sequence>
<accession>A0A087UIC5</accession>
<dbReference type="Proteomes" id="UP000054359">
    <property type="component" value="Unassembled WGS sequence"/>
</dbReference>